<dbReference type="AlphaFoldDB" id="A0AAP0S3W5"/>
<name>A0AAP0S3W5_LIQFO</name>
<sequence>MVDQSAQVTALLSLAAACSSAGVVVLFAKDTKLCRSPDHLPLMAVFVAPPQKHQYTTTSLLILHYLCLLYPDQMVVLNTDRIETLGAKRRRRISRIAWLL</sequence>
<organism evidence="1 2">
    <name type="scientific">Liquidambar formosana</name>
    <name type="common">Formosan gum</name>
    <dbReference type="NCBI Taxonomy" id="63359"/>
    <lineage>
        <taxon>Eukaryota</taxon>
        <taxon>Viridiplantae</taxon>
        <taxon>Streptophyta</taxon>
        <taxon>Embryophyta</taxon>
        <taxon>Tracheophyta</taxon>
        <taxon>Spermatophyta</taxon>
        <taxon>Magnoliopsida</taxon>
        <taxon>eudicotyledons</taxon>
        <taxon>Gunneridae</taxon>
        <taxon>Pentapetalae</taxon>
        <taxon>Saxifragales</taxon>
        <taxon>Altingiaceae</taxon>
        <taxon>Liquidambar</taxon>
    </lineage>
</organism>
<dbReference type="EMBL" id="JBBPBK010000004">
    <property type="protein sequence ID" value="KAK9286804.1"/>
    <property type="molecule type" value="Genomic_DNA"/>
</dbReference>
<gene>
    <name evidence="1" type="ORF">L1049_015209</name>
</gene>
<protein>
    <submittedName>
        <fullName evidence="1">Uncharacterized protein</fullName>
    </submittedName>
</protein>
<proteinExistence type="predicted"/>
<reference evidence="1 2" key="1">
    <citation type="journal article" date="2024" name="Plant J.">
        <title>Genome sequences and population genomics reveal climatic adaptation and genomic divergence between two closely related sweetgum species.</title>
        <authorList>
            <person name="Xu W.Q."/>
            <person name="Ren C.Q."/>
            <person name="Zhang X.Y."/>
            <person name="Comes H.P."/>
            <person name="Liu X.H."/>
            <person name="Li Y.G."/>
            <person name="Kettle C.J."/>
            <person name="Jalonen R."/>
            <person name="Gaisberger H."/>
            <person name="Ma Y.Z."/>
            <person name="Qiu Y.X."/>
        </authorList>
    </citation>
    <scope>NUCLEOTIDE SEQUENCE [LARGE SCALE GENOMIC DNA]</scope>
    <source>
        <strain evidence="1">Hangzhou</strain>
    </source>
</reference>
<comment type="caution">
    <text evidence="1">The sequence shown here is derived from an EMBL/GenBank/DDBJ whole genome shotgun (WGS) entry which is preliminary data.</text>
</comment>
<keyword evidence="2" id="KW-1185">Reference proteome</keyword>
<accession>A0AAP0S3W5</accession>
<evidence type="ECO:0000313" key="1">
    <source>
        <dbReference type="EMBL" id="KAK9286804.1"/>
    </source>
</evidence>
<dbReference type="Proteomes" id="UP001415857">
    <property type="component" value="Unassembled WGS sequence"/>
</dbReference>
<evidence type="ECO:0000313" key="2">
    <source>
        <dbReference type="Proteomes" id="UP001415857"/>
    </source>
</evidence>